<dbReference type="Proteomes" id="UP001172082">
    <property type="component" value="Unassembled WGS sequence"/>
</dbReference>
<dbReference type="Pfam" id="PF14595">
    <property type="entry name" value="Thioredoxin_9"/>
    <property type="match status" value="1"/>
</dbReference>
<keyword evidence="2" id="KW-1185">Reference proteome</keyword>
<dbReference type="InterPro" id="IPR036249">
    <property type="entry name" value="Thioredoxin-like_sf"/>
</dbReference>
<sequence length="210" mass="24313">MNEVIRKKDIESAMSYEAYRNLVTEMFENGSATGGQTDDAMLNYTKLNQHRMKRLDKTTKLNETLIKQVEAVSEKWFWIVLTEGWCGDAAHNIPVIQKMAELNSNIELGFLLRDENLNIMDAYLTNGGRSIPKLICLRQDTLEEVGTWGPRPAPVQKMTLDHKESPKESNQDFSIRVQNWYNGDKSETIQREFESLLKEWTLTKRTESIH</sequence>
<protein>
    <submittedName>
        <fullName evidence="1">Thioredoxin family protein</fullName>
    </submittedName>
</protein>
<evidence type="ECO:0000313" key="2">
    <source>
        <dbReference type="Proteomes" id="UP001172082"/>
    </source>
</evidence>
<dbReference type="EMBL" id="JAUJEA010000007">
    <property type="protein sequence ID" value="MDN5203442.1"/>
    <property type="molecule type" value="Genomic_DNA"/>
</dbReference>
<gene>
    <name evidence="1" type="ORF">QQ008_18795</name>
</gene>
<reference evidence="1" key="1">
    <citation type="submission" date="2023-06" db="EMBL/GenBank/DDBJ databases">
        <title>Genomic of Parafulvivirga corallium.</title>
        <authorList>
            <person name="Wang G."/>
        </authorList>
    </citation>
    <scope>NUCLEOTIDE SEQUENCE</scope>
    <source>
        <strain evidence="1">BMA10</strain>
    </source>
</reference>
<organism evidence="1 2">
    <name type="scientific">Splendidivirga corallicola</name>
    <dbReference type="NCBI Taxonomy" id="3051826"/>
    <lineage>
        <taxon>Bacteria</taxon>
        <taxon>Pseudomonadati</taxon>
        <taxon>Bacteroidota</taxon>
        <taxon>Cytophagia</taxon>
        <taxon>Cytophagales</taxon>
        <taxon>Splendidivirgaceae</taxon>
        <taxon>Splendidivirga</taxon>
    </lineage>
</organism>
<evidence type="ECO:0000313" key="1">
    <source>
        <dbReference type="EMBL" id="MDN5203442.1"/>
    </source>
</evidence>
<dbReference type="RefSeq" id="WP_346753464.1">
    <property type="nucleotide sequence ID" value="NZ_JAUJEA010000007.1"/>
</dbReference>
<proteinExistence type="predicted"/>
<dbReference type="SUPFAM" id="SSF52833">
    <property type="entry name" value="Thioredoxin-like"/>
    <property type="match status" value="1"/>
</dbReference>
<accession>A0ABT8KRP0</accession>
<dbReference type="Gene3D" id="3.40.30.10">
    <property type="entry name" value="Glutaredoxin"/>
    <property type="match status" value="1"/>
</dbReference>
<comment type="caution">
    <text evidence="1">The sequence shown here is derived from an EMBL/GenBank/DDBJ whole genome shotgun (WGS) entry which is preliminary data.</text>
</comment>
<name>A0ABT8KRP0_9BACT</name>